<sequence length="123" mass="13426">MTDELSKHGYTSYINGPLPLSSAPYLIIQRTLSTRRNSSPKPKVGSKVRSNHGEHGLEEHLIYHTPALTLASPQLSKEPQRNGAPLGLALYSSSSASVSPFQTAKPRYLPSENHRYAVISTAD</sequence>
<proteinExistence type="predicted"/>
<feature type="compositionally biased region" description="Polar residues" evidence="1">
    <location>
        <begin position="31"/>
        <end position="40"/>
    </location>
</feature>
<accession>A0ABR2C327</accession>
<evidence type="ECO:0000313" key="2">
    <source>
        <dbReference type="EMBL" id="KAK8513716.1"/>
    </source>
</evidence>
<comment type="caution">
    <text evidence="2">The sequence shown here is derived from an EMBL/GenBank/DDBJ whole genome shotgun (WGS) entry which is preliminary data.</text>
</comment>
<organism evidence="2 3">
    <name type="scientific">Hibiscus sabdariffa</name>
    <name type="common">roselle</name>
    <dbReference type="NCBI Taxonomy" id="183260"/>
    <lineage>
        <taxon>Eukaryota</taxon>
        <taxon>Viridiplantae</taxon>
        <taxon>Streptophyta</taxon>
        <taxon>Embryophyta</taxon>
        <taxon>Tracheophyta</taxon>
        <taxon>Spermatophyta</taxon>
        <taxon>Magnoliopsida</taxon>
        <taxon>eudicotyledons</taxon>
        <taxon>Gunneridae</taxon>
        <taxon>Pentapetalae</taxon>
        <taxon>rosids</taxon>
        <taxon>malvids</taxon>
        <taxon>Malvales</taxon>
        <taxon>Malvaceae</taxon>
        <taxon>Malvoideae</taxon>
        <taxon>Hibiscus</taxon>
    </lineage>
</organism>
<keyword evidence="3" id="KW-1185">Reference proteome</keyword>
<reference evidence="2 3" key="1">
    <citation type="journal article" date="2024" name="G3 (Bethesda)">
        <title>Genome assembly of Hibiscus sabdariffa L. provides insights into metabolisms of medicinal natural products.</title>
        <authorList>
            <person name="Kim T."/>
        </authorList>
    </citation>
    <scope>NUCLEOTIDE SEQUENCE [LARGE SCALE GENOMIC DNA]</scope>
    <source>
        <strain evidence="2">TK-2024</strain>
        <tissue evidence="2">Old leaves</tissue>
    </source>
</reference>
<protein>
    <submittedName>
        <fullName evidence="2">Uncharacterized protein</fullName>
    </submittedName>
</protein>
<evidence type="ECO:0000256" key="1">
    <source>
        <dbReference type="SAM" id="MobiDB-lite"/>
    </source>
</evidence>
<gene>
    <name evidence="2" type="ORF">V6N12_052887</name>
</gene>
<feature type="region of interest" description="Disordered" evidence="1">
    <location>
        <begin position="31"/>
        <end position="52"/>
    </location>
</feature>
<name>A0ABR2C327_9ROSI</name>
<dbReference type="Proteomes" id="UP001472677">
    <property type="component" value="Unassembled WGS sequence"/>
</dbReference>
<dbReference type="EMBL" id="JBBPBM010000069">
    <property type="protein sequence ID" value="KAK8513716.1"/>
    <property type="molecule type" value="Genomic_DNA"/>
</dbReference>
<evidence type="ECO:0000313" key="3">
    <source>
        <dbReference type="Proteomes" id="UP001472677"/>
    </source>
</evidence>